<dbReference type="PANTHER" id="PTHR47683">
    <property type="entry name" value="PSEUDOURIDINE SYNTHASE FAMILY PROTEIN-RELATED"/>
    <property type="match status" value="1"/>
</dbReference>
<feature type="region of interest" description="Disordered" evidence="5">
    <location>
        <begin position="1"/>
        <end position="106"/>
    </location>
</feature>
<dbReference type="CDD" id="cd02870">
    <property type="entry name" value="PseudoU_synth_RsuA_like"/>
    <property type="match status" value="1"/>
</dbReference>
<comment type="similarity">
    <text evidence="1 4">Belongs to the pseudouridine synthase RsuA family.</text>
</comment>
<dbReference type="PROSITE" id="PS50889">
    <property type="entry name" value="S4"/>
    <property type="match status" value="1"/>
</dbReference>
<sequence>MTPRPARNGGNDARGGGRGQSGGGQGGGRPRGAPGAAGGSGRGASGGSRGSTGGPGGGSSARAAGGGGSGGRGGRGRPVGGAKTRLGQPGGLSPAPPERDRVDVHDPDGTRLQKILAAAGVASRRGCEQLISEGRVEVDGQVVTELGIRIDPLRQVVHVDGVRVQTDLDKVYLAFNKPLGVVTTMQDELGRPCVGDYVAKRRERLFHVGRLDTDTEGLLLLTNDGELAHRLQHPAYGVRKTYVAQVPGPIPRDLGKRLRAGIELEDGPVAVDSFKLLDSAPGRAVVEVVLHEGRNHIVRRLLEAVGHPVIALARTQVGPVLLGDTKPGKTRALTRGEIGALFAAVDL</sequence>
<evidence type="ECO:0000259" key="6">
    <source>
        <dbReference type="SMART" id="SM00363"/>
    </source>
</evidence>
<dbReference type="InterPro" id="IPR050343">
    <property type="entry name" value="RsuA_PseudoU_synthase"/>
</dbReference>
<dbReference type="NCBIfam" id="TIGR00093">
    <property type="entry name" value="pseudouridine synthase"/>
    <property type="match status" value="1"/>
</dbReference>
<comment type="caution">
    <text evidence="7">The sequence shown here is derived from an EMBL/GenBank/DDBJ whole genome shotgun (WGS) entry which is preliminary data.</text>
</comment>
<feature type="domain" description="RNA-binding S4" evidence="6">
    <location>
        <begin position="110"/>
        <end position="169"/>
    </location>
</feature>
<dbReference type="InterPro" id="IPR000748">
    <property type="entry name" value="PsdUridine_synth_RsuA/RluB/E/F"/>
</dbReference>
<accession>A0ABP4WKJ8</accession>
<name>A0ABP4WKJ8_9MICO</name>
<dbReference type="Proteomes" id="UP001501475">
    <property type="component" value="Unassembled WGS sequence"/>
</dbReference>
<evidence type="ECO:0000313" key="7">
    <source>
        <dbReference type="EMBL" id="GAA1754746.1"/>
    </source>
</evidence>
<dbReference type="InterPro" id="IPR006145">
    <property type="entry name" value="PsdUridine_synth_RsuA/RluA"/>
</dbReference>
<dbReference type="RefSeq" id="WP_344063842.1">
    <property type="nucleotide sequence ID" value="NZ_BAAAPN010000034.1"/>
</dbReference>
<dbReference type="Gene3D" id="3.30.2350.10">
    <property type="entry name" value="Pseudouridine synthase"/>
    <property type="match status" value="1"/>
</dbReference>
<dbReference type="InterPro" id="IPR002942">
    <property type="entry name" value="S4_RNA-bd"/>
</dbReference>
<dbReference type="InterPro" id="IPR020103">
    <property type="entry name" value="PsdUridine_synth_cat_dom_sf"/>
</dbReference>
<evidence type="ECO:0000256" key="2">
    <source>
        <dbReference type="ARBA" id="ARBA00023235"/>
    </source>
</evidence>
<dbReference type="Pfam" id="PF01479">
    <property type="entry name" value="S4"/>
    <property type="match status" value="1"/>
</dbReference>
<feature type="compositionally biased region" description="Gly residues" evidence="5">
    <location>
        <begin position="12"/>
        <end position="79"/>
    </location>
</feature>
<evidence type="ECO:0000256" key="4">
    <source>
        <dbReference type="RuleBase" id="RU003887"/>
    </source>
</evidence>
<feature type="compositionally biased region" description="Low complexity" evidence="5">
    <location>
        <begin position="1"/>
        <end position="11"/>
    </location>
</feature>
<keyword evidence="8" id="KW-1185">Reference proteome</keyword>
<dbReference type="PANTHER" id="PTHR47683:SF2">
    <property type="entry name" value="RNA-BINDING S4 DOMAIN-CONTAINING PROTEIN"/>
    <property type="match status" value="1"/>
</dbReference>
<proteinExistence type="inferred from homology"/>
<organism evidence="7 8">
    <name type="scientific">Nostocoides vanveenii</name>
    <dbReference type="NCBI Taxonomy" id="330835"/>
    <lineage>
        <taxon>Bacteria</taxon>
        <taxon>Bacillati</taxon>
        <taxon>Actinomycetota</taxon>
        <taxon>Actinomycetes</taxon>
        <taxon>Micrococcales</taxon>
        <taxon>Intrasporangiaceae</taxon>
        <taxon>Nostocoides</taxon>
    </lineage>
</organism>
<dbReference type="Pfam" id="PF00849">
    <property type="entry name" value="PseudoU_synth_2"/>
    <property type="match status" value="1"/>
</dbReference>
<evidence type="ECO:0000256" key="5">
    <source>
        <dbReference type="SAM" id="MobiDB-lite"/>
    </source>
</evidence>
<gene>
    <name evidence="7" type="ORF">GCM10009810_13170</name>
</gene>
<dbReference type="SUPFAM" id="SSF55174">
    <property type="entry name" value="Alpha-L RNA-binding motif"/>
    <property type="match status" value="1"/>
</dbReference>
<dbReference type="SMART" id="SM00363">
    <property type="entry name" value="S4"/>
    <property type="match status" value="1"/>
</dbReference>
<evidence type="ECO:0000313" key="8">
    <source>
        <dbReference type="Proteomes" id="UP001501475"/>
    </source>
</evidence>
<keyword evidence="2 4" id="KW-0413">Isomerase</keyword>
<dbReference type="EMBL" id="BAAAPN010000034">
    <property type="protein sequence ID" value="GAA1754746.1"/>
    <property type="molecule type" value="Genomic_DNA"/>
</dbReference>
<keyword evidence="3" id="KW-0694">RNA-binding</keyword>
<dbReference type="SUPFAM" id="SSF55120">
    <property type="entry name" value="Pseudouridine synthase"/>
    <property type="match status" value="1"/>
</dbReference>
<dbReference type="InterPro" id="IPR036986">
    <property type="entry name" value="S4_RNA-bd_sf"/>
</dbReference>
<reference evidence="8" key="1">
    <citation type="journal article" date="2019" name="Int. J. Syst. Evol. Microbiol.">
        <title>The Global Catalogue of Microorganisms (GCM) 10K type strain sequencing project: providing services to taxonomists for standard genome sequencing and annotation.</title>
        <authorList>
            <consortium name="The Broad Institute Genomics Platform"/>
            <consortium name="The Broad Institute Genome Sequencing Center for Infectious Disease"/>
            <person name="Wu L."/>
            <person name="Ma J."/>
        </authorList>
    </citation>
    <scope>NUCLEOTIDE SEQUENCE [LARGE SCALE GENOMIC DNA]</scope>
    <source>
        <strain evidence="8">JCM 15591</strain>
    </source>
</reference>
<evidence type="ECO:0000256" key="3">
    <source>
        <dbReference type="PROSITE-ProRule" id="PRU00182"/>
    </source>
</evidence>
<dbReference type="PROSITE" id="PS01149">
    <property type="entry name" value="PSI_RSU"/>
    <property type="match status" value="1"/>
</dbReference>
<dbReference type="Gene3D" id="3.10.290.10">
    <property type="entry name" value="RNA-binding S4 domain"/>
    <property type="match status" value="1"/>
</dbReference>
<dbReference type="EC" id="5.4.99.-" evidence="4"/>
<feature type="compositionally biased region" description="Basic and acidic residues" evidence="5">
    <location>
        <begin position="97"/>
        <end position="106"/>
    </location>
</feature>
<dbReference type="CDD" id="cd00165">
    <property type="entry name" value="S4"/>
    <property type="match status" value="1"/>
</dbReference>
<dbReference type="InterPro" id="IPR018496">
    <property type="entry name" value="PsdUridine_synth_RsuA/RluB_CS"/>
</dbReference>
<evidence type="ECO:0000256" key="1">
    <source>
        <dbReference type="ARBA" id="ARBA00008348"/>
    </source>
</evidence>
<protein>
    <recommendedName>
        <fullName evidence="4">Pseudouridine synthase</fullName>
        <ecNumber evidence="4">5.4.99.-</ecNumber>
    </recommendedName>
</protein>